<dbReference type="PANTHER" id="PTHR46182">
    <property type="entry name" value="FI19480P1"/>
    <property type="match status" value="1"/>
</dbReference>
<dbReference type="InterPro" id="IPR022409">
    <property type="entry name" value="PKD/Chitinase_dom"/>
</dbReference>
<feature type="chain" id="PRO_5040281132" evidence="11">
    <location>
        <begin position="20"/>
        <end position="1035"/>
    </location>
</feature>
<sequence>MNFSPILWLVLLFCIRVSGQCWQAATYSESVVSPELRSSSILRVPDASSLAQCAGACCDLSGCDLAWFFEHRCYVLSCQRKENCQPKQRPGTDSLLAFLQRGPPQTLVLQSLVQGESFPNHWQPLPRHRGSEDPMKDLALLEGIQDLDNTDTEYAESFQSLEDKRAEDRDSATVEQEERPGLYDWPFVQGKEEFNQSETERVGERLTTVQGPLESSPFPPSHIPEMRNESKSSLIEADSDVKPPLITTLNTRVEEDPQNISSAAAAPNLLQDVSTEPSGFSTVSGSFTPPSTEATPRMISEEPALTVSISGPVEVTLPQNTAELTASVNHYDTAAPYTYEWTLVTSPDGHHGVIEGRHNKSVKISELSVGVYTVRVSVKAQQAYGESAVNFTVRSAVNINKPPKAVTLPKSQDVLLQEGSIFIINGSQSVDDAGIVSYLWEKVDGPLWKPEGPVDTPVLQLQNLLPGEYTFKLTVSDSDGLTDSSTGTVRVSIPKDDPPRARAGADRVVTLPVSHLTLWGNHSTDDHAIISYLWTLHPSSLTQKVTMQDVSSPFLQLSDLQEGRYMFQLTVTDSRGQQDSDTVSITVLPVANKAPVAITGPDRQLLLPVNNITLNGSDSSDDQAVISYQWDLIRGPPGLKIKDDNKAVAIATGLRSGNYKFRLTVTDQQGETDSTVLTVTIKEAKSLPLVAHASGSHTLTLPNNSLVLRGSVSNSGTANVSFLWVRDEQSPAAGDVLYGSDHEAFLYLANLVEGTYLFQLRVTDIQGRSSMATATVEVRPDPREREEVEFELQVGVAQVSQQQKETVVRQLAAFLHVLDSDIALKGLHGQSDISTVFRFSVQGPDGTFPGPKLARLLRNQLLREKSDFLLFKVLRVDTVMCLLLCSGRGQCDPITKSCSCDPLWMENPIRRFLDDGESNCDWSVSYVTISCFVTIIFLLSICWICVCCCKRGRRTKVRKKTKYTILDNMDEQERMELQPKYNVKHRSTEHNSSLMMSESELDSEQDNLFNYGKARNRANGALRNGDTLSLCPVEG</sequence>
<organism evidence="13">
    <name type="scientific">Cyprinus carpio</name>
    <name type="common">Common carp</name>
    <dbReference type="NCBI Taxonomy" id="7962"/>
    <lineage>
        <taxon>Eukaryota</taxon>
        <taxon>Metazoa</taxon>
        <taxon>Chordata</taxon>
        <taxon>Craniata</taxon>
        <taxon>Vertebrata</taxon>
        <taxon>Euteleostomi</taxon>
        <taxon>Actinopterygii</taxon>
        <taxon>Neopterygii</taxon>
        <taxon>Teleostei</taxon>
        <taxon>Ostariophysi</taxon>
        <taxon>Cypriniformes</taxon>
        <taxon>Cyprinidae</taxon>
        <taxon>Cyprininae</taxon>
        <taxon>Cyprinus</taxon>
    </lineage>
</organism>
<dbReference type="Pfam" id="PF22352">
    <property type="entry name" value="K319L-like_PKD"/>
    <property type="match status" value="5"/>
</dbReference>
<dbReference type="Proteomes" id="UP001155660">
    <property type="component" value="Chromosome B16"/>
</dbReference>
<dbReference type="AlphaFoldDB" id="A0A9R0AGD3"/>
<dbReference type="SMART" id="SM00089">
    <property type="entry name" value="PKD"/>
    <property type="match status" value="5"/>
</dbReference>
<keyword evidence="7 10" id="KW-0472">Membrane</keyword>
<evidence type="ECO:0000256" key="1">
    <source>
        <dbReference type="ARBA" id="ARBA00004236"/>
    </source>
</evidence>
<proteinExistence type="predicted"/>
<accession>A0A9R0AGD3</accession>
<dbReference type="InterPro" id="IPR011106">
    <property type="entry name" value="MANSC_N"/>
</dbReference>
<evidence type="ECO:0000256" key="11">
    <source>
        <dbReference type="SAM" id="SignalP"/>
    </source>
</evidence>
<protein>
    <submittedName>
        <fullName evidence="13">Dyslexia-associated protein KIAA0319 isoform X5</fullName>
    </submittedName>
</protein>
<comment type="subcellular location">
    <subcellularLocation>
        <location evidence="1">Cell membrane</location>
    </subcellularLocation>
</comment>
<feature type="compositionally biased region" description="Polar residues" evidence="9">
    <location>
        <begin position="275"/>
        <end position="294"/>
    </location>
</feature>
<evidence type="ECO:0000256" key="3">
    <source>
        <dbReference type="ARBA" id="ARBA00022692"/>
    </source>
</evidence>
<dbReference type="GO" id="GO:0031410">
    <property type="term" value="C:cytoplasmic vesicle"/>
    <property type="evidence" value="ECO:0007669"/>
    <property type="project" value="TreeGrafter"/>
</dbReference>
<keyword evidence="4 11" id="KW-0732">Signal</keyword>
<dbReference type="SMART" id="SM00765">
    <property type="entry name" value="MANEC"/>
    <property type="match status" value="1"/>
</dbReference>
<evidence type="ECO:0000256" key="7">
    <source>
        <dbReference type="ARBA" id="ARBA00023136"/>
    </source>
</evidence>
<dbReference type="SMR" id="A0A9R0AGD3"/>
<dbReference type="InterPro" id="IPR029865">
    <property type="entry name" value="KIAA0319-like"/>
</dbReference>
<evidence type="ECO:0000256" key="2">
    <source>
        <dbReference type="ARBA" id="ARBA00022475"/>
    </source>
</evidence>
<dbReference type="CTD" id="9856"/>
<gene>
    <name evidence="13" type="primary">kiaa0319</name>
</gene>
<dbReference type="RefSeq" id="XP_042597353.1">
    <property type="nucleotide sequence ID" value="XM_042741419.1"/>
</dbReference>
<dbReference type="FunFam" id="2.60.40.10:FF:000257">
    <property type="entry name" value="Dyslexia-associated protein KIAA0319-like"/>
    <property type="match status" value="1"/>
</dbReference>
<dbReference type="PROSITE" id="PS50986">
    <property type="entry name" value="MANSC"/>
    <property type="match status" value="1"/>
</dbReference>
<name>A0A9R0AGD3_CYPCA</name>
<evidence type="ECO:0000256" key="4">
    <source>
        <dbReference type="ARBA" id="ARBA00022729"/>
    </source>
</evidence>
<dbReference type="GO" id="GO:0001764">
    <property type="term" value="P:neuron migration"/>
    <property type="evidence" value="ECO:0007669"/>
    <property type="project" value="TreeGrafter"/>
</dbReference>
<evidence type="ECO:0000256" key="8">
    <source>
        <dbReference type="ARBA" id="ARBA00023180"/>
    </source>
</evidence>
<evidence type="ECO:0000259" key="12">
    <source>
        <dbReference type="PROSITE" id="PS50986"/>
    </source>
</evidence>
<dbReference type="GeneID" id="109106073"/>
<keyword evidence="5" id="KW-0677">Repeat</keyword>
<dbReference type="InterPro" id="IPR056502">
    <property type="entry name" value="KIAA0319-like_C"/>
</dbReference>
<evidence type="ECO:0000256" key="5">
    <source>
        <dbReference type="ARBA" id="ARBA00022737"/>
    </source>
</evidence>
<evidence type="ECO:0000256" key="10">
    <source>
        <dbReference type="SAM" id="Phobius"/>
    </source>
</evidence>
<feature type="region of interest" description="Disordered" evidence="9">
    <location>
        <begin position="275"/>
        <end position="296"/>
    </location>
</feature>
<reference evidence="13" key="1">
    <citation type="submission" date="2025-08" db="UniProtKB">
        <authorList>
            <consortium name="RefSeq"/>
        </authorList>
    </citation>
    <scope>IDENTIFICATION</scope>
    <source>
        <tissue evidence="13">Muscle</tissue>
    </source>
</reference>
<keyword evidence="6 10" id="KW-1133">Transmembrane helix</keyword>
<feature type="transmembrane region" description="Helical" evidence="10">
    <location>
        <begin position="926"/>
        <end position="949"/>
    </location>
</feature>
<dbReference type="GO" id="GO:0005886">
    <property type="term" value="C:plasma membrane"/>
    <property type="evidence" value="ECO:0007669"/>
    <property type="project" value="UniProtKB-SubCell"/>
</dbReference>
<dbReference type="CDD" id="cd00146">
    <property type="entry name" value="PKD"/>
    <property type="match status" value="3"/>
</dbReference>
<dbReference type="PANTHER" id="PTHR46182:SF1">
    <property type="entry name" value="DYSLEXIA-ASSOCIATED PROTEIN KIAA0319"/>
    <property type="match status" value="1"/>
</dbReference>
<evidence type="ECO:0000256" key="6">
    <source>
        <dbReference type="ARBA" id="ARBA00022989"/>
    </source>
</evidence>
<evidence type="ECO:0000256" key="9">
    <source>
        <dbReference type="SAM" id="MobiDB-lite"/>
    </source>
</evidence>
<dbReference type="Pfam" id="PF23597">
    <property type="entry name" value="KIAA0319_N"/>
    <property type="match status" value="1"/>
</dbReference>
<keyword evidence="3 10" id="KW-0812">Transmembrane</keyword>
<dbReference type="FunFam" id="2.60.40.10:FF:000061">
    <property type="entry name" value="Dyslexia-associated protein KIAA0319 homolog"/>
    <property type="match status" value="2"/>
</dbReference>
<feature type="signal peptide" evidence="11">
    <location>
        <begin position="1"/>
        <end position="19"/>
    </location>
</feature>
<dbReference type="Pfam" id="PF23620">
    <property type="entry name" value="KIAA0319"/>
    <property type="match status" value="1"/>
</dbReference>
<dbReference type="InterPro" id="IPR013980">
    <property type="entry name" value="MANSC_dom"/>
</dbReference>
<feature type="domain" description="MANSC" evidence="12">
    <location>
        <begin position="9"/>
        <end position="95"/>
    </location>
</feature>
<evidence type="ECO:0000313" key="13">
    <source>
        <dbReference type="RefSeq" id="XP_042597353.1"/>
    </source>
</evidence>
<keyword evidence="8" id="KW-0325">Glycoprotein</keyword>
<keyword evidence="2" id="KW-1003">Cell membrane</keyword>